<feature type="transmembrane region" description="Helical" evidence="1">
    <location>
        <begin position="6"/>
        <end position="35"/>
    </location>
</feature>
<evidence type="ECO:0000313" key="3">
    <source>
        <dbReference type="Proteomes" id="UP000257144"/>
    </source>
</evidence>
<proteinExistence type="predicted"/>
<gene>
    <name evidence="2" type="ORF">DRW41_20525</name>
</gene>
<keyword evidence="1" id="KW-0812">Transmembrane</keyword>
<feature type="transmembrane region" description="Helical" evidence="1">
    <location>
        <begin position="116"/>
        <end position="138"/>
    </location>
</feature>
<organism evidence="2 3">
    <name type="scientific">Neobacillus piezotolerans</name>
    <dbReference type="NCBI Taxonomy" id="2259171"/>
    <lineage>
        <taxon>Bacteria</taxon>
        <taxon>Bacillati</taxon>
        <taxon>Bacillota</taxon>
        <taxon>Bacilli</taxon>
        <taxon>Bacillales</taxon>
        <taxon>Bacillaceae</taxon>
        <taxon>Neobacillus</taxon>
    </lineage>
</organism>
<dbReference type="Proteomes" id="UP000257144">
    <property type="component" value="Unassembled WGS sequence"/>
</dbReference>
<dbReference type="Pfam" id="PF13782">
    <property type="entry name" value="SpoVAB"/>
    <property type="match status" value="1"/>
</dbReference>
<comment type="caution">
    <text evidence="2">The sequence shown here is derived from an EMBL/GenBank/DDBJ whole genome shotgun (WGS) entry which is preliminary data.</text>
</comment>
<accession>A0A3D8GKN7</accession>
<dbReference type="InterPro" id="IPR020144">
    <property type="entry name" value="SpoVAB"/>
</dbReference>
<feature type="transmembrane region" description="Helical" evidence="1">
    <location>
        <begin position="78"/>
        <end position="104"/>
    </location>
</feature>
<keyword evidence="3" id="KW-1185">Reference proteome</keyword>
<feature type="transmembrane region" description="Helical" evidence="1">
    <location>
        <begin position="47"/>
        <end position="66"/>
    </location>
</feature>
<name>A0A3D8GKN7_9BACI</name>
<evidence type="ECO:0000313" key="2">
    <source>
        <dbReference type="EMBL" id="RDU35004.1"/>
    </source>
</evidence>
<sequence>MTTIEVIITIFIAVSGGLAVGSGFVAFLTVLGIIPRLAQISKTTDKAVLYEAAIIIGTMAGIYGGLRDPVVGISPLFLIPMGLAGGLFVGMIAGALAEVLNVIPILAKRLNIDGKIITLLMAVVFGKIFGSLFQWLYFVKR</sequence>
<keyword evidence="1" id="KW-0472">Membrane</keyword>
<dbReference type="AlphaFoldDB" id="A0A3D8GKN7"/>
<evidence type="ECO:0000256" key="1">
    <source>
        <dbReference type="SAM" id="Phobius"/>
    </source>
</evidence>
<keyword evidence="1" id="KW-1133">Transmembrane helix</keyword>
<protein>
    <submittedName>
        <fullName evidence="2">Stage V sporulation protein AB</fullName>
    </submittedName>
</protein>
<dbReference type="EMBL" id="QNQT01000015">
    <property type="protein sequence ID" value="RDU35004.1"/>
    <property type="molecule type" value="Genomic_DNA"/>
</dbReference>
<dbReference type="RefSeq" id="WP_115453903.1">
    <property type="nucleotide sequence ID" value="NZ_QNQT01000015.1"/>
</dbReference>
<dbReference type="OrthoDB" id="9790504at2"/>
<reference evidence="2 3" key="1">
    <citation type="submission" date="2018-07" db="EMBL/GenBank/DDBJ databases">
        <title>Bacillus sp. YLB-04 draft genome sequence.</title>
        <authorList>
            <person name="Yu L."/>
            <person name="Tang X."/>
        </authorList>
    </citation>
    <scope>NUCLEOTIDE SEQUENCE [LARGE SCALE GENOMIC DNA]</scope>
    <source>
        <strain evidence="2 3">YLB-04</strain>
    </source>
</reference>